<evidence type="ECO:0000313" key="4">
    <source>
        <dbReference type="Proteomes" id="UP000006906"/>
    </source>
</evidence>
<reference evidence="3 4" key="1">
    <citation type="journal article" date="2007" name="Science">
        <title>The Chlamydomonas genome reveals the evolution of key animal and plant functions.</title>
        <authorList>
            <person name="Merchant S.S."/>
            <person name="Prochnik S.E."/>
            <person name="Vallon O."/>
            <person name="Harris E.H."/>
            <person name="Karpowicz S.J."/>
            <person name="Witman G.B."/>
            <person name="Terry A."/>
            <person name="Salamov A."/>
            <person name="Fritz-Laylin L.K."/>
            <person name="Marechal-Drouard L."/>
            <person name="Marshall W.F."/>
            <person name="Qu L.H."/>
            <person name="Nelson D.R."/>
            <person name="Sanderfoot A.A."/>
            <person name="Spalding M.H."/>
            <person name="Kapitonov V.V."/>
            <person name="Ren Q."/>
            <person name="Ferris P."/>
            <person name="Lindquist E."/>
            <person name="Shapiro H."/>
            <person name="Lucas S.M."/>
            <person name="Grimwood J."/>
            <person name="Schmutz J."/>
            <person name="Cardol P."/>
            <person name="Cerutti H."/>
            <person name="Chanfreau G."/>
            <person name="Chen C.L."/>
            <person name="Cognat V."/>
            <person name="Croft M.T."/>
            <person name="Dent R."/>
            <person name="Dutcher S."/>
            <person name="Fernandez E."/>
            <person name="Fukuzawa H."/>
            <person name="Gonzalez-Ballester D."/>
            <person name="Gonzalez-Halphen D."/>
            <person name="Hallmann A."/>
            <person name="Hanikenne M."/>
            <person name="Hippler M."/>
            <person name="Inwood W."/>
            <person name="Jabbari K."/>
            <person name="Kalanon M."/>
            <person name="Kuras R."/>
            <person name="Lefebvre P.A."/>
            <person name="Lemaire S.D."/>
            <person name="Lobanov A.V."/>
            <person name="Lohr M."/>
            <person name="Manuell A."/>
            <person name="Meier I."/>
            <person name="Mets L."/>
            <person name="Mittag M."/>
            <person name="Mittelmeier T."/>
            <person name="Moroney J.V."/>
            <person name="Moseley J."/>
            <person name="Napoli C."/>
            <person name="Nedelcu A.M."/>
            <person name="Niyogi K."/>
            <person name="Novoselov S.V."/>
            <person name="Paulsen I.T."/>
            <person name="Pazour G."/>
            <person name="Purton S."/>
            <person name="Ral J.P."/>
            <person name="Riano-Pachon D.M."/>
            <person name="Riekhof W."/>
            <person name="Rymarquis L."/>
            <person name="Schroda M."/>
            <person name="Stern D."/>
            <person name="Umen J."/>
            <person name="Willows R."/>
            <person name="Wilson N."/>
            <person name="Zimmer S.L."/>
            <person name="Allmer J."/>
            <person name="Balk J."/>
            <person name="Bisova K."/>
            <person name="Chen C.J."/>
            <person name="Elias M."/>
            <person name="Gendler K."/>
            <person name="Hauser C."/>
            <person name="Lamb M.R."/>
            <person name="Ledford H."/>
            <person name="Long J.C."/>
            <person name="Minagawa J."/>
            <person name="Page M.D."/>
            <person name="Pan J."/>
            <person name="Pootakham W."/>
            <person name="Roje S."/>
            <person name="Rose A."/>
            <person name="Stahlberg E."/>
            <person name="Terauchi A.M."/>
            <person name="Yang P."/>
            <person name="Ball S."/>
            <person name="Bowler C."/>
            <person name="Dieckmann C.L."/>
            <person name="Gladyshev V.N."/>
            <person name="Green P."/>
            <person name="Jorgensen R."/>
            <person name="Mayfield S."/>
            <person name="Mueller-Roeber B."/>
            <person name="Rajamani S."/>
            <person name="Sayre R.T."/>
            <person name="Brokstein P."/>
            <person name="Dubchak I."/>
            <person name="Goodstein D."/>
            <person name="Hornick L."/>
            <person name="Huang Y.W."/>
            <person name="Jhaveri J."/>
            <person name="Luo Y."/>
            <person name="Martinez D."/>
            <person name="Ngau W.C."/>
            <person name="Otillar B."/>
            <person name="Poliakov A."/>
            <person name="Porter A."/>
            <person name="Szajkowski L."/>
            <person name="Werner G."/>
            <person name="Zhou K."/>
            <person name="Grigoriev I.V."/>
            <person name="Rokhsar D.S."/>
            <person name="Grossman A.R."/>
        </authorList>
    </citation>
    <scope>NUCLEOTIDE SEQUENCE [LARGE SCALE GENOMIC DNA]</scope>
    <source>
        <strain evidence="4">CC-503</strain>
    </source>
</reference>
<feature type="region of interest" description="Disordered" evidence="1">
    <location>
        <begin position="437"/>
        <end position="465"/>
    </location>
</feature>
<protein>
    <submittedName>
        <fullName evidence="3">Uncharacterized protein</fullName>
    </submittedName>
</protein>
<evidence type="ECO:0000256" key="2">
    <source>
        <dbReference type="SAM" id="SignalP"/>
    </source>
</evidence>
<gene>
    <name evidence="3" type="ORF">CHLRE_02g095114v5</name>
</gene>
<feature type="compositionally biased region" description="Gly residues" evidence="1">
    <location>
        <begin position="366"/>
        <end position="383"/>
    </location>
</feature>
<feature type="region of interest" description="Disordered" evidence="1">
    <location>
        <begin position="366"/>
        <end position="387"/>
    </location>
</feature>
<feature type="region of interest" description="Disordered" evidence="1">
    <location>
        <begin position="297"/>
        <end position="336"/>
    </location>
</feature>
<feature type="signal peptide" evidence="2">
    <location>
        <begin position="1"/>
        <end position="21"/>
    </location>
</feature>
<dbReference type="CDD" id="cd02440">
    <property type="entry name" value="AdoMet_MTases"/>
    <property type="match status" value="1"/>
</dbReference>
<dbReference type="InterPro" id="IPR029063">
    <property type="entry name" value="SAM-dependent_MTases_sf"/>
</dbReference>
<dbReference type="InParanoid" id="A0A2K3E1S2"/>
<name>A0A2K3E1S2_CHLRE</name>
<evidence type="ECO:0000256" key="1">
    <source>
        <dbReference type="SAM" id="MobiDB-lite"/>
    </source>
</evidence>
<dbReference type="EMBL" id="CM008963">
    <property type="protein sequence ID" value="PNW86729.1"/>
    <property type="molecule type" value="Genomic_DNA"/>
</dbReference>
<dbReference type="RefSeq" id="XP_001701184.2">
    <property type="nucleotide sequence ID" value="XM_001701132.2"/>
</dbReference>
<feature type="compositionally biased region" description="Low complexity" evidence="1">
    <location>
        <begin position="437"/>
        <end position="453"/>
    </location>
</feature>
<dbReference type="SUPFAM" id="SSF53335">
    <property type="entry name" value="S-adenosyl-L-methionine-dependent methyltransferases"/>
    <property type="match status" value="1"/>
</dbReference>
<dbReference type="AlphaFoldDB" id="A0A2K3E1S2"/>
<proteinExistence type="predicted"/>
<evidence type="ECO:0000313" key="3">
    <source>
        <dbReference type="EMBL" id="PNW86729.1"/>
    </source>
</evidence>
<dbReference type="Proteomes" id="UP000006906">
    <property type="component" value="Chromosome 2"/>
</dbReference>
<dbReference type="GeneID" id="5726731"/>
<keyword evidence="2" id="KW-0732">Signal</keyword>
<accession>A0A2K3E1S2</accession>
<dbReference type="Gramene" id="PNW86729">
    <property type="protein sequence ID" value="PNW86729"/>
    <property type="gene ID" value="CHLRE_02g095114v5"/>
</dbReference>
<keyword evidence="4" id="KW-1185">Reference proteome</keyword>
<sequence length="478" mass="51979">MRRTELLALLLGAHFLLTVTAKRGLLASFRHQQSHTPSSEFNISRQVSFYPHPAHNRFQALGEKYNTDKVGRRHNYQTVYGRAFEQCNAAKIAEGAPFKLLEIGLGCNMQYGPGHSAQVWREYIPQAEVWFGEYDYECVQHYKSDLEAMGLAGVVTGDQADIATLESWVSMTGGGFDLVVDDGGHTNMQLYNSFAVLFEKALKPGGLYVMEDIMTCRTPTYRDGDGQHVTLDIIKDWMDDLVMSRLHRKNVKTPPGGRGLVWRRPPRLKSVECATHYCAFTKCFDDDDWCNAIEEETQPLEPHEPRTPAATSNAAGAGAGADADADAEGDGEAGRGKVPAALGAKAVKGGTPARAVIFKRGAAGAAGAGGEAGGEAGAAGGGEAVARRRSMRRRAEALEEEAAETQARRLLQAAVAADGAFEMAEVDEVEVALAGGRRQQQQQQQQRQRQLRQVPGELGGISGVRSGMLWRHHGMRGR</sequence>
<organism evidence="3 4">
    <name type="scientific">Chlamydomonas reinhardtii</name>
    <name type="common">Chlamydomonas smithii</name>
    <dbReference type="NCBI Taxonomy" id="3055"/>
    <lineage>
        <taxon>Eukaryota</taxon>
        <taxon>Viridiplantae</taxon>
        <taxon>Chlorophyta</taxon>
        <taxon>core chlorophytes</taxon>
        <taxon>Chlorophyceae</taxon>
        <taxon>CS clade</taxon>
        <taxon>Chlamydomonadales</taxon>
        <taxon>Chlamydomonadaceae</taxon>
        <taxon>Chlamydomonas</taxon>
    </lineage>
</organism>
<dbReference type="Gene3D" id="3.40.50.150">
    <property type="entry name" value="Vaccinia Virus protein VP39"/>
    <property type="match status" value="1"/>
</dbReference>
<feature type="chain" id="PRO_5014360793" evidence="2">
    <location>
        <begin position="22"/>
        <end position="478"/>
    </location>
</feature>
<dbReference type="OrthoDB" id="542092at2759"/>
<dbReference type="KEGG" id="cre:CHLRE_02g095114v5"/>
<dbReference type="PaxDb" id="3055-EDO97694"/>
<dbReference type="ExpressionAtlas" id="A0A2K3E1S2">
    <property type="expression patterns" value="baseline and differential"/>
</dbReference>